<keyword evidence="4" id="KW-1185">Reference proteome</keyword>
<reference evidence="3" key="2">
    <citation type="submission" date="2024-06" db="UniProtKB">
        <authorList>
            <consortium name="EnsemblMetazoa"/>
        </authorList>
    </citation>
    <scope>IDENTIFICATION</scope>
</reference>
<dbReference type="RefSeq" id="XP_019859334.1">
    <property type="nucleotide sequence ID" value="XM_020003775.1"/>
</dbReference>
<keyword evidence="2" id="KW-0732">Signal</keyword>
<evidence type="ECO:0000313" key="4">
    <source>
        <dbReference type="Proteomes" id="UP000007879"/>
    </source>
</evidence>
<dbReference type="GeneID" id="109587538"/>
<dbReference type="EnsemblMetazoa" id="XM_020003776.1">
    <property type="protein sequence ID" value="XP_019859335.1"/>
    <property type="gene ID" value="LOC109587538"/>
</dbReference>
<evidence type="ECO:0000256" key="1">
    <source>
        <dbReference type="SAM" id="Phobius"/>
    </source>
</evidence>
<evidence type="ECO:0000256" key="2">
    <source>
        <dbReference type="SAM" id="SignalP"/>
    </source>
</evidence>
<feature type="transmembrane region" description="Helical" evidence="1">
    <location>
        <begin position="327"/>
        <end position="351"/>
    </location>
</feature>
<keyword evidence="1" id="KW-0812">Transmembrane</keyword>
<protein>
    <recommendedName>
        <fullName evidence="5">G-protein coupled receptors family 1 profile domain-containing protein</fullName>
    </recommendedName>
</protein>
<name>A0AAN0JR67_AMPQE</name>
<proteinExistence type="predicted"/>
<feature type="transmembrane region" description="Helical" evidence="1">
    <location>
        <begin position="403"/>
        <end position="428"/>
    </location>
</feature>
<dbReference type="RefSeq" id="XP_019859335.1">
    <property type="nucleotide sequence ID" value="XM_020003776.1"/>
</dbReference>
<feature type="transmembrane region" description="Helical" evidence="1">
    <location>
        <begin position="181"/>
        <end position="204"/>
    </location>
</feature>
<dbReference type="AlphaFoldDB" id="A0AAN0JR67"/>
<reference evidence="4" key="1">
    <citation type="journal article" date="2010" name="Nature">
        <title>The Amphimedon queenslandica genome and the evolution of animal complexity.</title>
        <authorList>
            <person name="Srivastava M."/>
            <person name="Simakov O."/>
            <person name="Chapman J."/>
            <person name="Fahey B."/>
            <person name="Gauthier M.E."/>
            <person name="Mitros T."/>
            <person name="Richards G.S."/>
            <person name="Conaco C."/>
            <person name="Dacre M."/>
            <person name="Hellsten U."/>
            <person name="Larroux C."/>
            <person name="Putnam N.H."/>
            <person name="Stanke M."/>
            <person name="Adamska M."/>
            <person name="Darling A."/>
            <person name="Degnan S.M."/>
            <person name="Oakley T.H."/>
            <person name="Plachetzki D.C."/>
            <person name="Zhai Y."/>
            <person name="Adamski M."/>
            <person name="Calcino A."/>
            <person name="Cummins S.F."/>
            <person name="Goodstein D.M."/>
            <person name="Harris C."/>
            <person name="Jackson D.J."/>
            <person name="Leys S.P."/>
            <person name="Shu S."/>
            <person name="Woodcroft B.J."/>
            <person name="Vervoort M."/>
            <person name="Kosik K.S."/>
            <person name="Manning G."/>
            <person name="Degnan B.M."/>
            <person name="Rokhsar D.S."/>
        </authorList>
    </citation>
    <scope>NUCLEOTIDE SEQUENCE [LARGE SCALE GENOMIC DNA]</scope>
</reference>
<feature type="transmembrane region" description="Helical" evidence="1">
    <location>
        <begin position="357"/>
        <end position="376"/>
    </location>
</feature>
<keyword evidence="1" id="KW-0472">Membrane</keyword>
<sequence length="530" mass="59503">MHSALKTALLFSLFFSVIRADDATVCTKTYADLEEALLDRETDNNRLLRDAFYPPGGESLVHFLNVVYCVSESKTECTDSSINYTYHWSDSRLLLVIEPNLVRALTLTSVTFHIDEVLLIISPPFCSNVTLNNRQLLKTLTTWLKEYATGDRYNPEAIRGYVKHYEPGSEFSTSYYTKIDFPIGVLIPSALLTIVINVFLVLSFRVCSKKMAKRIDKALKIAANTVASGITAEKEKNETEQTPCLETIGSPSNSIFYILAIAVLTILDMSMFLTSTKYNIMNWLAFLPVPITATLCLFISVLIPSVIKCMTCAAMNTDNRHHLVNQIATVSLLTVLSVFVIFHGFWIAVVFTVYPTLVLSKALPLIPMYLPLLIIYRKIPYHLKKIHKFCQNRGSQGNKKHDGWIMIAGLCYAIFLCTVTWVPILGLIDYVSNELIVVAELGESPLQLILIVAVVSLITYRLAAVFVEVDQKNDKEQDIQFELSNDGLPQKNTSISLEEISSKARENISDKEIVLMPVEENDDDTVPIVK</sequence>
<organism evidence="3 4">
    <name type="scientific">Amphimedon queenslandica</name>
    <name type="common">Sponge</name>
    <dbReference type="NCBI Taxonomy" id="400682"/>
    <lineage>
        <taxon>Eukaryota</taxon>
        <taxon>Metazoa</taxon>
        <taxon>Porifera</taxon>
        <taxon>Demospongiae</taxon>
        <taxon>Heteroscleromorpha</taxon>
        <taxon>Haplosclerida</taxon>
        <taxon>Niphatidae</taxon>
        <taxon>Amphimedon</taxon>
    </lineage>
</organism>
<evidence type="ECO:0008006" key="5">
    <source>
        <dbReference type="Google" id="ProtNLM"/>
    </source>
</evidence>
<feature type="transmembrane region" description="Helical" evidence="1">
    <location>
        <begin position="255"/>
        <end position="274"/>
    </location>
</feature>
<evidence type="ECO:0000313" key="3">
    <source>
        <dbReference type="EnsemblMetazoa" id="XP_019859335.1"/>
    </source>
</evidence>
<accession>A0AAN0JR67</accession>
<dbReference type="Proteomes" id="UP000007879">
    <property type="component" value="Unassembled WGS sequence"/>
</dbReference>
<feature type="chain" id="PRO_5042793320" description="G-protein coupled receptors family 1 profile domain-containing protein" evidence="2">
    <location>
        <begin position="21"/>
        <end position="530"/>
    </location>
</feature>
<dbReference type="EnsemblMetazoa" id="XM_020003775.1">
    <property type="protein sequence ID" value="XP_019859334.1"/>
    <property type="gene ID" value="LOC109587538"/>
</dbReference>
<feature type="transmembrane region" description="Helical" evidence="1">
    <location>
        <begin position="280"/>
        <end position="307"/>
    </location>
</feature>
<keyword evidence="1" id="KW-1133">Transmembrane helix</keyword>
<feature type="signal peptide" evidence="2">
    <location>
        <begin position="1"/>
        <end position="20"/>
    </location>
</feature>
<dbReference type="KEGG" id="aqu:109587538"/>
<feature type="transmembrane region" description="Helical" evidence="1">
    <location>
        <begin position="448"/>
        <end position="467"/>
    </location>
</feature>